<evidence type="ECO:0000313" key="11">
    <source>
        <dbReference type="Proteomes" id="UP000272942"/>
    </source>
</evidence>
<protein>
    <recommendedName>
        <fullName evidence="6">Cilia- and flagella-associated protein 91</fullName>
    </recommendedName>
</protein>
<dbReference type="EMBL" id="UZAN01049405">
    <property type="protein sequence ID" value="VDP87361.1"/>
    <property type="molecule type" value="Genomic_DNA"/>
</dbReference>
<dbReference type="Pfam" id="PF14738">
    <property type="entry name" value="CFAP91"/>
    <property type="match status" value="1"/>
</dbReference>
<dbReference type="Proteomes" id="UP000272942">
    <property type="component" value="Unassembled WGS sequence"/>
</dbReference>
<keyword evidence="3" id="KW-0206">Cytoskeleton</keyword>
<dbReference type="PANTHER" id="PTHR22455:SF10">
    <property type="entry name" value="CILIA- AND FLAGELLA-ASSOCIATED PROTEIN 91"/>
    <property type="match status" value="1"/>
</dbReference>
<keyword evidence="7" id="KW-0175">Coiled coil</keyword>
<evidence type="ECO:0000256" key="7">
    <source>
        <dbReference type="SAM" id="Coils"/>
    </source>
</evidence>
<evidence type="ECO:0000313" key="12">
    <source>
        <dbReference type="WBParaSite" id="ECPE_0001066001-mRNA-1"/>
    </source>
</evidence>
<reference evidence="10 11" key="2">
    <citation type="submission" date="2018-11" db="EMBL/GenBank/DDBJ databases">
        <authorList>
            <consortium name="Pathogen Informatics"/>
        </authorList>
    </citation>
    <scope>NUCLEOTIDE SEQUENCE [LARGE SCALE GENOMIC DNA]</scope>
    <source>
        <strain evidence="10 11">Egypt</strain>
    </source>
</reference>
<dbReference type="WBParaSite" id="ECPE_0001066001-mRNA-1">
    <property type="protein sequence ID" value="ECPE_0001066001-mRNA-1"/>
    <property type="gene ID" value="ECPE_0001066001"/>
</dbReference>
<evidence type="ECO:0000256" key="5">
    <source>
        <dbReference type="ARBA" id="ARBA00029468"/>
    </source>
</evidence>
<gene>
    <name evidence="10" type="ORF">ECPE_LOCUS10628</name>
</gene>
<comment type="similarity">
    <text evidence="5">Belongs to the CFAP91 family.</text>
</comment>
<evidence type="ECO:0000256" key="4">
    <source>
        <dbReference type="ARBA" id="ARBA00023273"/>
    </source>
</evidence>
<keyword evidence="4" id="KW-0966">Cell projection</keyword>
<dbReference type="InterPro" id="IPR026720">
    <property type="entry name" value="CFAP91"/>
</dbReference>
<dbReference type="InterPro" id="IPR032840">
    <property type="entry name" value="CFAP91_dom"/>
</dbReference>
<reference evidence="12" key="1">
    <citation type="submission" date="2016-06" db="UniProtKB">
        <authorList>
            <consortium name="WormBaseParasite"/>
        </authorList>
    </citation>
    <scope>IDENTIFICATION</scope>
</reference>
<dbReference type="OrthoDB" id="567787at2759"/>
<sequence length="548" mass="63004">MMHVEMAIQSLGQGRVISSDQISPRGPIAISRAVQTDYRDSEAQTDPYTPPYVVNVGETPEVLTLATLGYGRGLPAGLHDVEMIERARERRQIEMNLEPYSAIANDPKKVARRRKILQDMELREWHYREREVEAKLMRQRLAMKEASKTRDVIKDYANPSSQTFAPLTRLGVFPDRGSEANAVKNAYLNTYEGLLELESSLPHSSLNAKIKIKPIRMYTKDGFLRREFRNQQELAKLQQFLEGAFNPQQGPGRKPRFLEKIQRPPPRPITPSVAPPSEESMIERDLAAVVLQQLLRGRAIQTQMFEGKEKRKELIAELRSTHALLEDEIAEKKRQKRVIQSTQLKQSEIIHRENEMDNILGQIECASLADMLDFLSKELDRLIEERRIHALVLLAERHRRMREAEESGNRQREERRRREQDEIFKQIVKVHQESVESYLVSVAGVALDSTADSVAQHEMEEIARRVDARACDMEVNRDEIRSDLIAADLVHNFLIPEVCHFGQARLSCSISENNAVRNSLDDDDNVKFAEFLMIYFSGTTRLTSLKSW</sequence>
<evidence type="ECO:0000256" key="1">
    <source>
        <dbReference type="ARBA" id="ARBA00004430"/>
    </source>
</evidence>
<keyword evidence="11" id="KW-1185">Reference proteome</keyword>
<evidence type="ECO:0000256" key="6">
    <source>
        <dbReference type="ARBA" id="ARBA00029555"/>
    </source>
</evidence>
<organism evidence="12">
    <name type="scientific">Echinostoma caproni</name>
    <dbReference type="NCBI Taxonomy" id="27848"/>
    <lineage>
        <taxon>Eukaryota</taxon>
        <taxon>Metazoa</taxon>
        <taxon>Spiralia</taxon>
        <taxon>Lophotrochozoa</taxon>
        <taxon>Platyhelminthes</taxon>
        <taxon>Trematoda</taxon>
        <taxon>Digenea</taxon>
        <taxon>Plagiorchiida</taxon>
        <taxon>Echinostomata</taxon>
        <taxon>Echinostomatoidea</taxon>
        <taxon>Echinostomatidae</taxon>
        <taxon>Echinostoma</taxon>
    </lineage>
</organism>
<keyword evidence="2" id="KW-0963">Cytoplasm</keyword>
<dbReference type="PANTHER" id="PTHR22455">
    <property type="entry name" value="CILIA- AND FLAGELLA-ASSOCIATED PROTEIN 91"/>
    <property type="match status" value="1"/>
</dbReference>
<proteinExistence type="inferred from homology"/>
<accession>A0A183AUJ3</accession>
<evidence type="ECO:0000256" key="3">
    <source>
        <dbReference type="ARBA" id="ARBA00023212"/>
    </source>
</evidence>
<feature type="region of interest" description="Disordered" evidence="8">
    <location>
        <begin position="245"/>
        <end position="278"/>
    </location>
</feature>
<evidence type="ECO:0000256" key="2">
    <source>
        <dbReference type="ARBA" id="ARBA00022490"/>
    </source>
</evidence>
<name>A0A183AUJ3_9TREM</name>
<feature type="coiled-coil region" evidence="7">
    <location>
        <begin position="308"/>
        <end position="335"/>
    </location>
</feature>
<evidence type="ECO:0000313" key="10">
    <source>
        <dbReference type="EMBL" id="VDP87361.1"/>
    </source>
</evidence>
<comment type="subcellular location">
    <subcellularLocation>
        <location evidence="1">Cytoplasm</location>
        <location evidence="1">Cytoskeleton</location>
        <location evidence="1">Cilium axoneme</location>
    </subcellularLocation>
</comment>
<dbReference type="AlphaFoldDB" id="A0A183AUJ3"/>
<evidence type="ECO:0000256" key="8">
    <source>
        <dbReference type="SAM" id="MobiDB-lite"/>
    </source>
</evidence>
<evidence type="ECO:0000259" key="9">
    <source>
        <dbReference type="Pfam" id="PF14738"/>
    </source>
</evidence>
<feature type="domain" description="CFAP91" evidence="9">
    <location>
        <begin position="34"/>
        <end position="151"/>
    </location>
</feature>
<dbReference type="GO" id="GO:0005930">
    <property type="term" value="C:axoneme"/>
    <property type="evidence" value="ECO:0007669"/>
    <property type="project" value="UniProtKB-SubCell"/>
</dbReference>